<dbReference type="SUPFAM" id="SSF46689">
    <property type="entry name" value="Homeodomain-like"/>
    <property type="match status" value="1"/>
</dbReference>
<dbReference type="InterPro" id="IPR009057">
    <property type="entry name" value="Homeodomain-like_sf"/>
</dbReference>
<feature type="domain" description="HTH tetR-type" evidence="3">
    <location>
        <begin position="10"/>
        <end position="70"/>
    </location>
</feature>
<evidence type="ECO:0000313" key="4">
    <source>
        <dbReference type="EMBL" id="BAX55201.1"/>
    </source>
</evidence>
<organism evidence="4 6">
    <name type="scientific">Photobacterium damsela subsp. piscicida</name>
    <name type="common">Pasteurella piscicida</name>
    <dbReference type="NCBI Taxonomy" id="38294"/>
    <lineage>
        <taxon>Bacteria</taxon>
        <taxon>Pseudomonadati</taxon>
        <taxon>Pseudomonadota</taxon>
        <taxon>Gammaproteobacteria</taxon>
        <taxon>Vibrionales</taxon>
        <taxon>Vibrionaceae</taxon>
        <taxon>Photobacterium</taxon>
    </lineage>
</organism>
<dbReference type="InterPro" id="IPR001647">
    <property type="entry name" value="HTH_TetR"/>
</dbReference>
<dbReference type="EMBL" id="AP018046">
    <property type="protein sequence ID" value="BAX55201.1"/>
    <property type="molecule type" value="Genomic_DNA"/>
</dbReference>
<name>A0A1Q9GU75_PHODP</name>
<dbReference type="PROSITE" id="PS50977">
    <property type="entry name" value="HTH_TETR_2"/>
    <property type="match status" value="1"/>
</dbReference>
<dbReference type="Proteomes" id="UP000218676">
    <property type="component" value="Chromosome 2"/>
</dbReference>
<dbReference type="Proteomes" id="UP000516656">
    <property type="component" value="Chromosome 2"/>
</dbReference>
<reference evidence="4" key="1">
    <citation type="journal article" date="2017" name="Genome Announc.">
        <title>Whole-Genome Sequence of Photobacterium damselae subsp. piscicida Strain 91-197, Isolated from Hybrid Striped Bass (Morone sp.) in the United States.</title>
        <authorList>
            <person name="Teru Y."/>
            <person name="Hikima J."/>
            <person name="Kono T."/>
            <person name="Sakai M."/>
            <person name="Takano T."/>
            <person name="Hawke J.P."/>
            <person name="Takeyama H."/>
            <person name="Aoki T."/>
        </authorList>
    </citation>
    <scope>NUCLEOTIDE SEQUENCE</scope>
    <source>
        <strain evidence="4">91-197</strain>
    </source>
</reference>
<protein>
    <submittedName>
        <fullName evidence="5">TetR family transcriptional regulator</fullName>
    </submittedName>
</protein>
<evidence type="ECO:0000313" key="5">
    <source>
        <dbReference type="EMBL" id="QOD58421.1"/>
    </source>
</evidence>
<dbReference type="AlphaFoldDB" id="A0A1Q9GU75"/>
<keyword evidence="1 2" id="KW-0238">DNA-binding</keyword>
<feature type="DNA-binding region" description="H-T-H motif" evidence="2">
    <location>
        <begin position="33"/>
        <end position="52"/>
    </location>
</feature>
<gene>
    <name evidence="5" type="ORF">IC627_16175</name>
    <name evidence="4" type="ORF">PDPUS_2_00615</name>
</gene>
<dbReference type="EMBL" id="CP061855">
    <property type="protein sequence ID" value="QOD58421.1"/>
    <property type="molecule type" value="Genomic_DNA"/>
</dbReference>
<evidence type="ECO:0000256" key="1">
    <source>
        <dbReference type="ARBA" id="ARBA00023125"/>
    </source>
</evidence>
<evidence type="ECO:0000313" key="6">
    <source>
        <dbReference type="Proteomes" id="UP000218676"/>
    </source>
</evidence>
<accession>A0A1Q9GU75</accession>
<evidence type="ECO:0000259" key="3">
    <source>
        <dbReference type="PROSITE" id="PS50977"/>
    </source>
</evidence>
<dbReference type="GO" id="GO:0003677">
    <property type="term" value="F:DNA binding"/>
    <property type="evidence" value="ECO:0007669"/>
    <property type="project" value="UniProtKB-UniRule"/>
</dbReference>
<reference evidence="5 7" key="3">
    <citation type="submission" date="2020-09" db="EMBL/GenBank/DDBJ databases">
        <title>Complete, closed and curated genome sequences of Photobacterium damselae subsp. piscicida isolates from Australia indicate localised evolution and additional plasmid-borne pathogenicity mechanisms.</title>
        <authorList>
            <person name="Baseggio L."/>
            <person name="Silayeva O."/>
            <person name="Buller N."/>
            <person name="Landos M."/>
            <person name="Engelstaedter J."/>
            <person name="Barnes A.C."/>
        </authorList>
    </citation>
    <scope>NUCLEOTIDE SEQUENCE [LARGE SCALE GENOMIC DNA]</scope>
    <source>
        <strain evidence="5 7">AS-16-0540-1</strain>
    </source>
</reference>
<proteinExistence type="predicted"/>
<dbReference type="Gene3D" id="1.10.357.10">
    <property type="entry name" value="Tetracycline Repressor, domain 2"/>
    <property type="match status" value="1"/>
</dbReference>
<reference evidence="6" key="2">
    <citation type="submission" date="2017-05" db="EMBL/GenBank/DDBJ databases">
        <title>Whole genome sequence of fish pathogenic bacteria, Photobacterium damselae subsp. piscicida, strain 91-197, isolated from hybrid striped bass (Morone sp.) in USA.</title>
        <authorList>
            <person name="Teru Y."/>
            <person name="Hikima J."/>
            <person name="Kono T."/>
            <person name="Sakai M."/>
            <person name="Takano T."/>
            <person name="Hawke J.P."/>
            <person name="Takeyama H."/>
            <person name="Aoki T."/>
        </authorList>
    </citation>
    <scope>NUCLEOTIDE SEQUENCE [LARGE SCALE GENOMIC DNA]</scope>
    <source>
        <strain evidence="6">91-197</strain>
    </source>
</reference>
<dbReference type="RefSeq" id="WP_044179979.1">
    <property type="nucleotide sequence ID" value="NZ_AP018046.1"/>
</dbReference>
<evidence type="ECO:0000313" key="7">
    <source>
        <dbReference type="Proteomes" id="UP000516656"/>
    </source>
</evidence>
<dbReference type="Pfam" id="PF18285">
    <property type="entry name" value="LuxT_C"/>
    <property type="match status" value="1"/>
</dbReference>
<evidence type="ECO:0000256" key="2">
    <source>
        <dbReference type="PROSITE-ProRule" id="PRU00335"/>
    </source>
</evidence>
<sequence length="156" mass="17498">MAKISAEQRAANKAQFDEVIVEMFWESGWDSITLNNVSDRLGIRKSTVQNYYPNKKDFGEALKGKVLPVILDCLDLTNSEEFKISWEIAMKTDQRFRRVVHLLVSNATSEATSALTVGGVVRLRHLLADKWASDKVANDTINWVLGLSVISLAEKT</sequence>